<sequence>MQSKADCIEPNKKSINSYKSYTGVNYYNTYKRKAKSNIDFIKPNAEYFLDLAIEKEPENAEWIYEKAKFAELSLYNYEKAIILKKANQIAPSNLKIKKAYDNAFKRVQFFEKAKIMAIKNHIEKRTDYNWNSHSNLMRYSYNNKQVFLDSIGNVVLDLGDKYYFSNNRFYNNNDEFNNGLLKVRTQVNQKSNNNRNGTSIVQSSYYSSKNSRYGFLDTNGKMKIENKYHDASSFSEGLAAVKDPITNNWGYIDNKGNIKIPFTYNKAQKFSEGLAFIKKTIRDEKYILGGNLLRKGKYKAAYINKNNEVIISEKFDTGTPFKNGLAKVTKYATNDSFMGGGSDKTYYIDNTGKRINKKNYDRVKPYNNKGFAVVGNEKLARGMRWFIVNRNGEKQHKGTFENEPKFINGIAKVNIGGLINRKYVNIDDTGKIIIEEEKDNIEDSKKIIKELSKTQSVSELETLLKSNFDIVNKSGNGYRIKKGENYGFINNKGDIIIPVEYKRLGFFHNGLAVYTKKSKGAFMKCGYISEIGNVVVKEKYGECGDFSESTAVVAKVSLLGRKVGYININGKTIIPFKFYTGTSFKNGRAQVNDGNFNKPNVYFINTKGQKIN</sequence>
<proteinExistence type="predicted"/>
<comment type="caution">
    <text evidence="1">The sequence shown here is derived from an EMBL/GenBank/DDBJ whole genome shotgun (WGS) entry which is preliminary data.</text>
</comment>
<gene>
    <name evidence="1" type="ORF">N5A56_006410</name>
</gene>
<dbReference type="PANTHER" id="PTHR37841">
    <property type="entry name" value="GLR2918 PROTEIN"/>
    <property type="match status" value="1"/>
</dbReference>
<protein>
    <submittedName>
        <fullName evidence="1">WG repeat-containing protein</fullName>
    </submittedName>
</protein>
<dbReference type="InterPro" id="IPR032774">
    <property type="entry name" value="WG_beta_rep"/>
</dbReference>
<evidence type="ECO:0000313" key="2">
    <source>
        <dbReference type="Proteomes" id="UP001151478"/>
    </source>
</evidence>
<reference evidence="1" key="1">
    <citation type="submission" date="2023-02" db="EMBL/GenBank/DDBJ databases">
        <title>Polaribacter ponticola sp. nov., isolated from seawater.</title>
        <authorList>
            <person name="Baek J.H."/>
            <person name="Kim J.M."/>
            <person name="Choi D.G."/>
            <person name="Jeon C.O."/>
        </authorList>
    </citation>
    <scope>NUCLEOTIDE SEQUENCE</scope>
    <source>
        <strain evidence="1">MSW5</strain>
    </source>
</reference>
<evidence type="ECO:0000313" key="1">
    <source>
        <dbReference type="EMBL" id="MDD7914077.1"/>
    </source>
</evidence>
<dbReference type="Proteomes" id="UP001151478">
    <property type="component" value="Unassembled WGS sequence"/>
</dbReference>
<dbReference type="Pfam" id="PF14903">
    <property type="entry name" value="WG_beta_rep"/>
    <property type="match status" value="6"/>
</dbReference>
<organism evidence="1 2">
    <name type="scientific">Polaribacter ponticola</name>
    <dbReference type="NCBI Taxonomy" id="2978475"/>
    <lineage>
        <taxon>Bacteria</taxon>
        <taxon>Pseudomonadati</taxon>
        <taxon>Bacteroidota</taxon>
        <taxon>Flavobacteriia</taxon>
        <taxon>Flavobacteriales</taxon>
        <taxon>Flavobacteriaceae</taxon>
    </lineage>
</organism>
<keyword evidence="2" id="KW-1185">Reference proteome</keyword>
<dbReference type="RefSeq" id="WP_274270275.1">
    <property type="nucleotide sequence ID" value="NZ_JAOSLC020000003.1"/>
</dbReference>
<accession>A0ABT5S7J9</accession>
<name>A0ABT5S7J9_9FLAO</name>
<dbReference type="PANTHER" id="PTHR37841:SF1">
    <property type="entry name" value="DUF3298 DOMAIN-CONTAINING PROTEIN"/>
    <property type="match status" value="1"/>
</dbReference>
<dbReference type="EMBL" id="JAOSLC020000003">
    <property type="protein sequence ID" value="MDD7914077.1"/>
    <property type="molecule type" value="Genomic_DNA"/>
</dbReference>